<keyword evidence="1" id="KW-0812">Transmembrane</keyword>
<feature type="transmembrane region" description="Helical" evidence="1">
    <location>
        <begin position="20"/>
        <end position="44"/>
    </location>
</feature>
<comment type="caution">
    <text evidence="2">The sequence shown here is derived from an EMBL/GenBank/DDBJ whole genome shotgun (WGS) entry which is preliminary data.</text>
</comment>
<dbReference type="AlphaFoldDB" id="A0A268NZI0"/>
<evidence type="ECO:0000256" key="1">
    <source>
        <dbReference type="SAM" id="Phobius"/>
    </source>
</evidence>
<feature type="transmembrane region" description="Helical" evidence="1">
    <location>
        <begin position="124"/>
        <end position="149"/>
    </location>
</feature>
<dbReference type="EMBL" id="NPCC01000015">
    <property type="protein sequence ID" value="PAE88475.1"/>
    <property type="molecule type" value="Genomic_DNA"/>
</dbReference>
<keyword evidence="1" id="KW-0472">Membrane</keyword>
<dbReference type="RefSeq" id="WP_095326736.1">
    <property type="nucleotide sequence ID" value="NZ_NPCC01000015.1"/>
</dbReference>
<accession>A0A268NZI0</accession>
<organism evidence="2 3">
    <name type="scientific">Shouchella clausii</name>
    <name type="common">Alkalihalobacillus clausii</name>
    <dbReference type="NCBI Taxonomy" id="79880"/>
    <lineage>
        <taxon>Bacteria</taxon>
        <taxon>Bacillati</taxon>
        <taxon>Bacillota</taxon>
        <taxon>Bacilli</taxon>
        <taxon>Bacillales</taxon>
        <taxon>Bacillaceae</taxon>
        <taxon>Shouchella</taxon>
    </lineage>
</organism>
<proteinExistence type="predicted"/>
<evidence type="ECO:0008006" key="4">
    <source>
        <dbReference type="Google" id="ProtNLM"/>
    </source>
</evidence>
<reference evidence="2 3" key="1">
    <citation type="submission" date="2017-07" db="EMBL/GenBank/DDBJ databases">
        <title>Isolation and whole genome analysis of endospore-forming bacteria from heroin.</title>
        <authorList>
            <person name="Kalinowski J."/>
            <person name="Ahrens B."/>
            <person name="Al-Dilaimi A."/>
            <person name="Winkler A."/>
            <person name="Wibberg D."/>
            <person name="Schleenbecker U."/>
            <person name="Ruckert C."/>
            <person name="Wolfel R."/>
            <person name="Grass G."/>
        </authorList>
    </citation>
    <scope>NUCLEOTIDE SEQUENCE [LARGE SCALE GENOMIC DNA]</scope>
    <source>
        <strain evidence="2 3">7539</strain>
    </source>
</reference>
<dbReference type="Proteomes" id="UP000216207">
    <property type="component" value="Unassembled WGS sequence"/>
</dbReference>
<feature type="transmembrane region" description="Helical" evidence="1">
    <location>
        <begin position="180"/>
        <end position="211"/>
    </location>
</feature>
<gene>
    <name evidence="2" type="ORF">CHH72_12600</name>
</gene>
<feature type="transmembrane region" description="Helical" evidence="1">
    <location>
        <begin position="100"/>
        <end position="118"/>
    </location>
</feature>
<dbReference type="Pfam" id="PF04854">
    <property type="entry name" value="DUF624"/>
    <property type="match status" value="1"/>
</dbReference>
<evidence type="ECO:0000313" key="2">
    <source>
        <dbReference type="EMBL" id="PAE88475.1"/>
    </source>
</evidence>
<keyword evidence="1" id="KW-1133">Transmembrane helix</keyword>
<name>A0A268NZI0_SHOCL</name>
<evidence type="ECO:0000313" key="3">
    <source>
        <dbReference type="Proteomes" id="UP000216207"/>
    </source>
</evidence>
<feature type="transmembrane region" description="Helical" evidence="1">
    <location>
        <begin position="50"/>
        <end position="69"/>
    </location>
</feature>
<sequence length="236" mass="27353">MEDKKEYGQGILFTVTNYIYWFLLTNIYFILMNSVFLFFFMTLQPSFSNILLYFLALIPSGPAIAAMCYSMEKLVRTKELSPTRDFFEGYKKNLKDTFSIWLPMLVICFILLVDFHYFRQSPSHISQIGSTILVVLLIMWTMVMLNVLVINARYKFRVRDLFRLSIYYGFTKVKQTTGNLLILFIVGVITAGTTNFFILFTGSVIVFLIVLNMKAVFADIEDHFLVTPSKGKQSRA</sequence>
<dbReference type="InterPro" id="IPR006938">
    <property type="entry name" value="DUF624"/>
</dbReference>
<protein>
    <recommendedName>
        <fullName evidence="4">DUF624 domain-containing protein</fullName>
    </recommendedName>
</protein>